<dbReference type="Gene3D" id="3.20.20.100">
    <property type="entry name" value="NADP-dependent oxidoreductase domain"/>
    <property type="match status" value="1"/>
</dbReference>
<evidence type="ECO:0000256" key="1">
    <source>
        <dbReference type="SAM" id="MobiDB-lite"/>
    </source>
</evidence>
<sequence>MEALVKKGKVKGAYRCVQLQGEVPLGDPPNSRDHAHCQPARDSLVHPPAQPPRVPQFGTDRRAGILPLGTNQLPLLADNTATAIAKKHRLHTSDELLGYLRGGAGHRVLPKLVTPARIASNCIGTVAAVKRLTEDDLQTLDMAAVGWK</sequence>
<dbReference type="AlphaFoldDB" id="A0A166QJJ5"/>
<accession>A0A166QJJ5</accession>
<name>A0A166QJJ5_9AGAM</name>
<evidence type="ECO:0000313" key="2">
    <source>
        <dbReference type="EMBL" id="KZP27227.1"/>
    </source>
</evidence>
<evidence type="ECO:0000313" key="3">
    <source>
        <dbReference type="Proteomes" id="UP000076532"/>
    </source>
</evidence>
<gene>
    <name evidence="2" type="ORF">FIBSPDRAFT_948842</name>
</gene>
<keyword evidence="3" id="KW-1185">Reference proteome</keyword>
<reference evidence="2 3" key="1">
    <citation type="journal article" date="2016" name="Mol. Biol. Evol.">
        <title>Comparative Genomics of Early-Diverging Mushroom-Forming Fungi Provides Insights into the Origins of Lignocellulose Decay Capabilities.</title>
        <authorList>
            <person name="Nagy L.G."/>
            <person name="Riley R."/>
            <person name="Tritt A."/>
            <person name="Adam C."/>
            <person name="Daum C."/>
            <person name="Floudas D."/>
            <person name="Sun H."/>
            <person name="Yadav J.S."/>
            <person name="Pangilinan J."/>
            <person name="Larsson K.H."/>
            <person name="Matsuura K."/>
            <person name="Barry K."/>
            <person name="Labutti K."/>
            <person name="Kuo R."/>
            <person name="Ohm R.A."/>
            <person name="Bhattacharya S.S."/>
            <person name="Shirouzu T."/>
            <person name="Yoshinaga Y."/>
            <person name="Martin F.M."/>
            <person name="Grigoriev I.V."/>
            <person name="Hibbett D.S."/>
        </authorList>
    </citation>
    <scope>NUCLEOTIDE SEQUENCE [LARGE SCALE GENOMIC DNA]</scope>
    <source>
        <strain evidence="2 3">CBS 109695</strain>
    </source>
</reference>
<proteinExistence type="predicted"/>
<dbReference type="OrthoDB" id="416253at2759"/>
<protein>
    <submittedName>
        <fullName evidence="2">Uncharacterized protein</fullName>
    </submittedName>
</protein>
<feature type="region of interest" description="Disordered" evidence="1">
    <location>
        <begin position="24"/>
        <end position="58"/>
    </location>
</feature>
<dbReference type="SUPFAM" id="SSF51430">
    <property type="entry name" value="NAD(P)-linked oxidoreductase"/>
    <property type="match status" value="1"/>
</dbReference>
<dbReference type="EMBL" id="KV417510">
    <property type="protein sequence ID" value="KZP27227.1"/>
    <property type="molecule type" value="Genomic_DNA"/>
</dbReference>
<dbReference type="Proteomes" id="UP000076532">
    <property type="component" value="Unassembled WGS sequence"/>
</dbReference>
<dbReference type="STRING" id="436010.A0A166QJJ5"/>
<organism evidence="2 3">
    <name type="scientific">Athelia psychrophila</name>
    <dbReference type="NCBI Taxonomy" id="1759441"/>
    <lineage>
        <taxon>Eukaryota</taxon>
        <taxon>Fungi</taxon>
        <taxon>Dikarya</taxon>
        <taxon>Basidiomycota</taxon>
        <taxon>Agaricomycotina</taxon>
        <taxon>Agaricomycetes</taxon>
        <taxon>Agaricomycetidae</taxon>
        <taxon>Atheliales</taxon>
        <taxon>Atheliaceae</taxon>
        <taxon>Athelia</taxon>
    </lineage>
</organism>
<dbReference type="InterPro" id="IPR036812">
    <property type="entry name" value="NAD(P)_OxRdtase_dom_sf"/>
</dbReference>